<protein>
    <submittedName>
        <fullName evidence="9">Anion transporter</fullName>
    </submittedName>
</protein>
<dbReference type="EMBL" id="CP075546">
    <property type="protein sequence ID" value="QVV89282.1"/>
    <property type="molecule type" value="Genomic_DNA"/>
</dbReference>
<evidence type="ECO:0000256" key="2">
    <source>
        <dbReference type="ARBA" id="ARBA00022448"/>
    </source>
</evidence>
<feature type="domain" description="Citrate transporter-like" evidence="8">
    <location>
        <begin position="33"/>
        <end position="359"/>
    </location>
</feature>
<evidence type="ECO:0000256" key="6">
    <source>
        <dbReference type="ARBA" id="ARBA00023136"/>
    </source>
</evidence>
<dbReference type="KEGG" id="mrtj:KHC33_01725"/>
<keyword evidence="2" id="KW-0813">Transport</keyword>
<evidence type="ECO:0000256" key="3">
    <source>
        <dbReference type="ARBA" id="ARBA00022475"/>
    </source>
</evidence>
<reference evidence="9 10" key="1">
    <citation type="submission" date="2021-05" db="EMBL/GenBank/DDBJ databases">
        <title>A novel Methanospirillum isolate from a pyrite-forming mixed culture.</title>
        <authorList>
            <person name="Bunk B."/>
            <person name="Sproer C."/>
            <person name="Spring S."/>
            <person name="Pester M."/>
        </authorList>
    </citation>
    <scope>NUCLEOTIDE SEQUENCE [LARGE SCALE GENOMIC DNA]</scope>
    <source>
        <strain evidence="9 10">J.3.6.1-F.2.7.3</strain>
    </source>
</reference>
<dbReference type="GO" id="GO:0005886">
    <property type="term" value="C:plasma membrane"/>
    <property type="evidence" value="ECO:0007669"/>
    <property type="project" value="UniProtKB-SubCell"/>
</dbReference>
<keyword evidence="6 7" id="KW-0472">Membrane</keyword>
<feature type="transmembrane region" description="Helical" evidence="7">
    <location>
        <begin position="155"/>
        <end position="173"/>
    </location>
</feature>
<dbReference type="Proteomes" id="UP000680656">
    <property type="component" value="Chromosome"/>
</dbReference>
<evidence type="ECO:0000256" key="5">
    <source>
        <dbReference type="ARBA" id="ARBA00022989"/>
    </source>
</evidence>
<organism evidence="9 10">
    <name type="scientific">Methanospirillum purgamenti</name>
    <dbReference type="NCBI Taxonomy" id="2834276"/>
    <lineage>
        <taxon>Archaea</taxon>
        <taxon>Methanobacteriati</taxon>
        <taxon>Methanobacteriota</taxon>
        <taxon>Stenosarchaea group</taxon>
        <taxon>Methanomicrobia</taxon>
        <taxon>Methanomicrobiales</taxon>
        <taxon>Methanospirillaceae</taxon>
        <taxon>Methanospirillum</taxon>
    </lineage>
</organism>
<name>A0A8E7B2K4_9EURY</name>
<feature type="transmembrane region" description="Helical" evidence="7">
    <location>
        <begin position="365"/>
        <end position="392"/>
    </location>
</feature>
<dbReference type="GeneID" id="65095863"/>
<keyword evidence="10" id="KW-1185">Reference proteome</keyword>
<dbReference type="GO" id="GO:0055085">
    <property type="term" value="P:transmembrane transport"/>
    <property type="evidence" value="ECO:0007669"/>
    <property type="project" value="InterPro"/>
</dbReference>
<feature type="transmembrane region" description="Helical" evidence="7">
    <location>
        <begin position="20"/>
        <end position="37"/>
    </location>
</feature>
<evidence type="ECO:0000313" key="10">
    <source>
        <dbReference type="Proteomes" id="UP000680656"/>
    </source>
</evidence>
<feature type="transmembrane region" description="Helical" evidence="7">
    <location>
        <begin position="113"/>
        <end position="143"/>
    </location>
</feature>
<proteinExistence type="predicted"/>
<dbReference type="RefSeq" id="WP_214420080.1">
    <property type="nucleotide sequence ID" value="NZ_CP075546.1"/>
</dbReference>
<evidence type="ECO:0000256" key="4">
    <source>
        <dbReference type="ARBA" id="ARBA00022692"/>
    </source>
</evidence>
<keyword evidence="4 7" id="KW-0812">Transmembrane</keyword>
<feature type="transmembrane region" description="Helical" evidence="7">
    <location>
        <begin position="330"/>
        <end position="353"/>
    </location>
</feature>
<feature type="transmembrane region" description="Helical" evidence="7">
    <location>
        <begin position="43"/>
        <end position="62"/>
    </location>
</feature>
<evidence type="ECO:0000313" key="9">
    <source>
        <dbReference type="EMBL" id="QVV89282.1"/>
    </source>
</evidence>
<comment type="subcellular location">
    <subcellularLocation>
        <location evidence="1">Cell membrane</location>
        <topology evidence="1">Multi-pass membrane protein</topology>
    </subcellularLocation>
</comment>
<evidence type="ECO:0000259" key="8">
    <source>
        <dbReference type="Pfam" id="PF03600"/>
    </source>
</evidence>
<dbReference type="PANTHER" id="PTHR43302">
    <property type="entry name" value="TRANSPORTER ARSB-RELATED"/>
    <property type="match status" value="1"/>
</dbReference>
<feature type="transmembrane region" description="Helical" evidence="7">
    <location>
        <begin position="239"/>
        <end position="257"/>
    </location>
</feature>
<evidence type="ECO:0000256" key="7">
    <source>
        <dbReference type="SAM" id="Phobius"/>
    </source>
</evidence>
<keyword evidence="5 7" id="KW-1133">Transmembrane helix</keyword>
<dbReference type="AlphaFoldDB" id="A0A8E7B2K4"/>
<sequence length="434" mass="47763">MYLVIIRAEEEYIYLRRGAITQLALVILVLVFILIGVRQVGGYSIRIWQSMLIGAGGVLFTGQISLSDAFHAINPGVMFFLLGMFVIGEGVKSSGILEDCISWICHHAHSGEMLLALIIGTMGLLSAVLMNDTIAIIGAPLILTIADRFLISKPGAMIALCFSVTTGSVFSPIGNPQNYLIASYIPELSPYLLFFIGLFIPTILSMGVIYAILRPLFRKVEPENLDCMLLISRMAIDRWPVYLSFIILVVGVGLQILDGLQIWKWSIPIEWIALAGAIPVVVFSKDKIRLFKDIDWYTLIFFAAMFILMQSVYDTGFFQDLLPETGISDVFFVMTAGVLLSQVISNVPFVALFQPLLLSPGVSPSVILALAAGSTIAGNLTILGAASNVIIIQQAERRGVHIPMMLFCRYGIPVTICQMLIYTVYIHFICLFGF</sequence>
<gene>
    <name evidence="9" type="ORF">KHC33_01725</name>
</gene>
<evidence type="ECO:0000256" key="1">
    <source>
        <dbReference type="ARBA" id="ARBA00004651"/>
    </source>
</evidence>
<keyword evidence="3" id="KW-1003">Cell membrane</keyword>
<feature type="transmembrane region" description="Helical" evidence="7">
    <location>
        <begin position="69"/>
        <end position="87"/>
    </location>
</feature>
<dbReference type="Pfam" id="PF03600">
    <property type="entry name" value="CitMHS"/>
    <property type="match status" value="1"/>
</dbReference>
<dbReference type="PANTHER" id="PTHR43302:SF5">
    <property type="entry name" value="TRANSPORTER ARSB-RELATED"/>
    <property type="match status" value="1"/>
</dbReference>
<feature type="transmembrane region" description="Helical" evidence="7">
    <location>
        <begin position="412"/>
        <end position="432"/>
    </location>
</feature>
<feature type="transmembrane region" description="Helical" evidence="7">
    <location>
        <begin position="296"/>
        <end position="318"/>
    </location>
</feature>
<accession>A0A8E7B2K4</accession>
<feature type="transmembrane region" description="Helical" evidence="7">
    <location>
        <begin position="193"/>
        <end position="213"/>
    </location>
</feature>
<dbReference type="InterPro" id="IPR004680">
    <property type="entry name" value="Cit_transptr-like_dom"/>
</dbReference>